<comment type="catalytic activity">
    <reaction evidence="1">
        <text>Hydrolytically removes 5'-nucleotides successively from the 3'-hydroxy termini of 3'-hydroxy-terminated oligonucleotides.</text>
        <dbReference type="EC" id="3.1.4.1"/>
    </reaction>
</comment>
<dbReference type="Pfam" id="PF08774">
    <property type="entry name" value="VRR_NUC"/>
    <property type="match status" value="1"/>
</dbReference>
<dbReference type="GO" id="GO:0036297">
    <property type="term" value="P:interstrand cross-link repair"/>
    <property type="evidence" value="ECO:0007669"/>
    <property type="project" value="InterPro"/>
</dbReference>
<comment type="similarity">
    <text evidence="4">Belongs to the FAN1 family.</text>
</comment>
<dbReference type="GO" id="GO:0003676">
    <property type="term" value="F:nucleic acid binding"/>
    <property type="evidence" value="ECO:0007669"/>
    <property type="project" value="InterPro"/>
</dbReference>
<reference evidence="12 13" key="1">
    <citation type="submission" date="2017-04" db="EMBL/GenBank/DDBJ databases">
        <authorList>
            <person name="Afonso C.L."/>
            <person name="Miller P.J."/>
            <person name="Scott M.A."/>
            <person name="Spackman E."/>
            <person name="Goraichik I."/>
            <person name="Dimitrov K.M."/>
            <person name="Suarez D.L."/>
            <person name="Swayne D.E."/>
        </authorList>
    </citation>
    <scope>NUCLEOTIDE SEQUENCE [LARGE SCALE GENOMIC DNA]</scope>
    <source>
        <strain evidence="12 13">DSM 26133</strain>
    </source>
</reference>
<dbReference type="STRING" id="692418.SAMN04488029_3011"/>
<protein>
    <recommendedName>
        <fullName evidence="5">phosphodiesterase I</fullName>
        <ecNumber evidence="5">3.1.4.1</ecNumber>
    </recommendedName>
</protein>
<keyword evidence="8" id="KW-0378">Hydrolase</keyword>
<keyword evidence="13" id="KW-1185">Reference proteome</keyword>
<keyword evidence="10" id="KW-0464">Manganese</keyword>
<evidence type="ECO:0000256" key="4">
    <source>
        <dbReference type="ARBA" id="ARBA00005533"/>
    </source>
</evidence>
<dbReference type="EC" id="3.1.4.1" evidence="5"/>
<dbReference type="Pfam" id="PF21315">
    <property type="entry name" value="FAN1_HTH"/>
    <property type="match status" value="1"/>
</dbReference>
<proteinExistence type="inferred from homology"/>
<dbReference type="InterPro" id="IPR011856">
    <property type="entry name" value="tRNA_endonuc-like_dom_sf"/>
</dbReference>
<dbReference type="GO" id="GO:0004528">
    <property type="term" value="F:phosphodiesterase I activity"/>
    <property type="evidence" value="ECO:0007669"/>
    <property type="project" value="UniProtKB-EC"/>
</dbReference>
<feature type="domain" description="VRR-NUC" evidence="11">
    <location>
        <begin position="445"/>
        <end position="557"/>
    </location>
</feature>
<dbReference type="EMBL" id="FWYF01000003">
    <property type="protein sequence ID" value="SMD36657.1"/>
    <property type="molecule type" value="Genomic_DNA"/>
</dbReference>
<evidence type="ECO:0000313" key="12">
    <source>
        <dbReference type="EMBL" id="SMD36657.1"/>
    </source>
</evidence>
<comment type="cofactor">
    <cofactor evidence="2">
        <name>Mn(2+)</name>
        <dbReference type="ChEBI" id="CHEBI:29035"/>
    </cofactor>
</comment>
<dbReference type="SMART" id="SM00990">
    <property type="entry name" value="VRR_NUC"/>
    <property type="match status" value="1"/>
</dbReference>
<evidence type="ECO:0000259" key="11">
    <source>
        <dbReference type="SMART" id="SM00990"/>
    </source>
</evidence>
<sequence length="558" mass="66139">MLLLFLLWMVNQDKIILPEKYYLDNFRYVLNFVLGKYEPLLSSLELDFISTFMSLSEDAQCLYVRMSNRKGQFFRKEKLIYQEIINLDEAHEELLENNLLTKKTILEIEECFQLINIYTKPEIIQRLKALDFQIDKKLKKDQLILELLETCDLDLLTETFYSNSIITQSAKEELDMIKLFFFGHNHGDMSDFVIRDVGHAKFMEVDESKLGTSFDSREEAEAVMHLSQLSKEFYLLEEAVSPLSVYEWFKEIEIGYFLNMEKAKRRADKLLHKVGYHLEKHKHFDQALELYHLSSAAPLRERRIRIYNKQKDFDKSLALAQQILENPNDNKEYYIALDVINKLEKKLKTTTIRQKEGMVIPVDSSYQYRVEQGALAYFESLGYQGYHAENSIGRNVFGLFFWEEIFDPQYNSLHQPLQRNPSDIYGKDFYEKRKKAITDKLQTTKSKKQLAKVLKQSFKSYDGVANPFVHWEVSMMDAMWQFLAFAKLKQIKALLAEMAIDPKNRSTGFPDLFVWREKTYSFYEVKSPNDHLSEKQLFWLERFDEWGIHSEIALVEWH</sequence>
<accession>A0A1W2GJ31</accession>
<dbReference type="PANTHER" id="PTHR15749:SF4">
    <property type="entry name" value="FANCONI-ASSOCIATED NUCLEASE 1"/>
    <property type="match status" value="1"/>
</dbReference>
<name>A0A1W2GJ31_REIFA</name>
<evidence type="ECO:0000256" key="8">
    <source>
        <dbReference type="ARBA" id="ARBA00022801"/>
    </source>
</evidence>
<dbReference type="PANTHER" id="PTHR15749">
    <property type="entry name" value="FANCONI-ASSOCIATED NUCLEASE 1"/>
    <property type="match status" value="1"/>
</dbReference>
<keyword evidence="7" id="KW-0479">Metal-binding</keyword>
<evidence type="ECO:0000313" key="13">
    <source>
        <dbReference type="Proteomes" id="UP000192472"/>
    </source>
</evidence>
<comment type="cofactor">
    <cofactor evidence="3">
        <name>Mg(2+)</name>
        <dbReference type="ChEBI" id="CHEBI:18420"/>
    </cofactor>
</comment>
<dbReference type="InterPro" id="IPR033315">
    <property type="entry name" value="Fan1-like"/>
</dbReference>
<organism evidence="12 13">
    <name type="scientific">Reichenbachiella faecimaris</name>
    <dbReference type="NCBI Taxonomy" id="692418"/>
    <lineage>
        <taxon>Bacteria</taxon>
        <taxon>Pseudomonadati</taxon>
        <taxon>Bacteroidota</taxon>
        <taxon>Cytophagia</taxon>
        <taxon>Cytophagales</taxon>
        <taxon>Reichenbachiellaceae</taxon>
        <taxon>Reichenbachiella</taxon>
    </lineage>
</organism>
<dbReference type="Proteomes" id="UP000192472">
    <property type="component" value="Unassembled WGS sequence"/>
</dbReference>
<dbReference type="InterPro" id="IPR049125">
    <property type="entry name" value="FAN1-like_WH"/>
</dbReference>
<evidence type="ECO:0000256" key="7">
    <source>
        <dbReference type="ARBA" id="ARBA00022723"/>
    </source>
</evidence>
<evidence type="ECO:0000256" key="3">
    <source>
        <dbReference type="ARBA" id="ARBA00001946"/>
    </source>
</evidence>
<dbReference type="InterPro" id="IPR014883">
    <property type="entry name" value="VRR_NUC"/>
</dbReference>
<dbReference type="AlphaFoldDB" id="A0A1W2GJ31"/>
<evidence type="ECO:0000256" key="9">
    <source>
        <dbReference type="ARBA" id="ARBA00022842"/>
    </source>
</evidence>
<keyword evidence="6" id="KW-0540">Nuclease</keyword>
<evidence type="ECO:0000256" key="1">
    <source>
        <dbReference type="ARBA" id="ARBA00000983"/>
    </source>
</evidence>
<dbReference type="Gene3D" id="3.40.1350.10">
    <property type="match status" value="1"/>
</dbReference>
<gene>
    <name evidence="12" type="ORF">SAMN04488029_3011</name>
</gene>
<evidence type="ECO:0000256" key="2">
    <source>
        <dbReference type="ARBA" id="ARBA00001936"/>
    </source>
</evidence>
<keyword evidence="9" id="KW-0460">Magnesium</keyword>
<evidence type="ECO:0000256" key="10">
    <source>
        <dbReference type="ARBA" id="ARBA00023211"/>
    </source>
</evidence>
<dbReference type="GO" id="GO:0046872">
    <property type="term" value="F:metal ion binding"/>
    <property type="evidence" value="ECO:0007669"/>
    <property type="project" value="UniProtKB-KW"/>
</dbReference>
<evidence type="ECO:0000256" key="5">
    <source>
        <dbReference type="ARBA" id="ARBA00012029"/>
    </source>
</evidence>
<evidence type="ECO:0000256" key="6">
    <source>
        <dbReference type="ARBA" id="ARBA00022722"/>
    </source>
</evidence>